<comment type="pathway">
    <text evidence="1">Pigment biosynthesis; anthocyanin biosynthesis.</text>
</comment>
<dbReference type="EC" id="2.4.1.-" evidence="7"/>
<dbReference type="PROSITE" id="PS00375">
    <property type="entry name" value="UDPGT"/>
    <property type="match status" value="1"/>
</dbReference>
<gene>
    <name evidence="8" type="ORF">JCGZ_15466</name>
</gene>
<evidence type="ECO:0000313" key="9">
    <source>
        <dbReference type="Proteomes" id="UP000027138"/>
    </source>
</evidence>
<dbReference type="InterPro" id="IPR035595">
    <property type="entry name" value="UDP_glycos_trans_CS"/>
</dbReference>
<protein>
    <recommendedName>
        <fullName evidence="7">Glycosyltransferase</fullName>
        <ecNumber evidence="7">2.4.1.-</ecNumber>
    </recommendedName>
</protein>
<name>A0A067LBQ0_JATCU</name>
<dbReference type="Pfam" id="PF00201">
    <property type="entry name" value="UDPGT"/>
    <property type="match status" value="1"/>
</dbReference>
<evidence type="ECO:0000256" key="5">
    <source>
        <dbReference type="ARBA" id="ARBA00047606"/>
    </source>
</evidence>
<reference evidence="8 9" key="1">
    <citation type="journal article" date="2014" name="PLoS ONE">
        <title>Global Analysis of Gene Expression Profiles in Physic Nut (Jatropha curcas L.) Seedlings Exposed to Salt Stress.</title>
        <authorList>
            <person name="Zhang L."/>
            <person name="Zhang C."/>
            <person name="Wu P."/>
            <person name="Chen Y."/>
            <person name="Li M."/>
            <person name="Jiang H."/>
            <person name="Wu G."/>
        </authorList>
    </citation>
    <scope>NUCLEOTIDE SEQUENCE [LARGE SCALE GENOMIC DNA]</scope>
    <source>
        <strain evidence="9">cv. GZQX0401</strain>
        <tissue evidence="8">Young leaves</tissue>
    </source>
</reference>
<comment type="similarity">
    <text evidence="2 6">Belongs to the UDP-glycosyltransferase family.</text>
</comment>
<organism evidence="8 9">
    <name type="scientific">Jatropha curcas</name>
    <name type="common">Barbados nut</name>
    <dbReference type="NCBI Taxonomy" id="180498"/>
    <lineage>
        <taxon>Eukaryota</taxon>
        <taxon>Viridiplantae</taxon>
        <taxon>Streptophyta</taxon>
        <taxon>Embryophyta</taxon>
        <taxon>Tracheophyta</taxon>
        <taxon>Spermatophyta</taxon>
        <taxon>Magnoliopsida</taxon>
        <taxon>eudicotyledons</taxon>
        <taxon>Gunneridae</taxon>
        <taxon>Pentapetalae</taxon>
        <taxon>rosids</taxon>
        <taxon>fabids</taxon>
        <taxon>Malpighiales</taxon>
        <taxon>Euphorbiaceae</taxon>
        <taxon>Crotonoideae</taxon>
        <taxon>Jatropheae</taxon>
        <taxon>Jatropha</taxon>
    </lineage>
</organism>
<accession>A0A067LBQ0</accession>
<dbReference type="Proteomes" id="UP000027138">
    <property type="component" value="Unassembled WGS sequence"/>
</dbReference>
<keyword evidence="3 6" id="KW-0328">Glycosyltransferase</keyword>
<dbReference type="SUPFAM" id="SSF53756">
    <property type="entry name" value="UDP-Glycosyltransferase/glycogen phosphorylase"/>
    <property type="match status" value="1"/>
</dbReference>
<dbReference type="OrthoDB" id="5835829at2759"/>
<dbReference type="UniPathway" id="UPA00009"/>
<dbReference type="FunFam" id="3.40.50.2000:FF:000019">
    <property type="entry name" value="Glycosyltransferase"/>
    <property type="match status" value="1"/>
</dbReference>
<dbReference type="GO" id="GO:0009718">
    <property type="term" value="P:anthocyanin-containing compound biosynthetic process"/>
    <property type="evidence" value="ECO:0007669"/>
    <property type="project" value="UniProtKB-UniPathway"/>
</dbReference>
<dbReference type="CDD" id="cd03784">
    <property type="entry name" value="GT1_Gtf-like"/>
    <property type="match status" value="1"/>
</dbReference>
<evidence type="ECO:0000313" key="8">
    <source>
        <dbReference type="EMBL" id="KDP45906.1"/>
    </source>
</evidence>
<evidence type="ECO:0000256" key="6">
    <source>
        <dbReference type="RuleBase" id="RU003718"/>
    </source>
</evidence>
<evidence type="ECO:0000256" key="3">
    <source>
        <dbReference type="ARBA" id="ARBA00022676"/>
    </source>
</evidence>
<evidence type="ECO:0000256" key="2">
    <source>
        <dbReference type="ARBA" id="ARBA00009995"/>
    </source>
</evidence>
<comment type="catalytic activity">
    <reaction evidence="5">
        <text>an anthocyanidin + UDP-alpha-D-glucose + H(+) = an anthocyanidin 3-O-beta-D-glucoside + UDP</text>
        <dbReference type="Rhea" id="RHEA:20093"/>
        <dbReference type="ChEBI" id="CHEBI:15378"/>
        <dbReference type="ChEBI" id="CHEBI:16307"/>
        <dbReference type="ChEBI" id="CHEBI:58223"/>
        <dbReference type="ChEBI" id="CHEBI:58885"/>
        <dbReference type="ChEBI" id="CHEBI:143576"/>
        <dbReference type="EC" id="2.4.1.115"/>
    </reaction>
</comment>
<keyword evidence="4 6" id="KW-0808">Transferase</keyword>
<sequence>MALDKNKQEIHVLLVAIASQGHLNPSLGLAKRLISEGLHVTIATTEIGRHRMLKSSTITSATTSIDGIQLLFFSDGLSLDFDRKANLDFYMESINKFGPINLSKLIKETYPENGQKKLSCIINNPFVPWVINVAVELEIPCAMLWIQPCSLYAIYYRFYNNLNSFPNLDNPEMSVEVPGLPLLLKEDLPSFVLPSNPFHSLAKMVLDVFLNLNKYNWVLGNSFFELEKEAIESMVELCPIRPIGPLVPPSLLIQSHNQGQDQDLGFDMWKAEDICIEWLNKQEPSSVIYVSFGSITILSRKQMEMIAKALKHVKRPFLWVVKPVDSPLPNGDGELPLGFLEEIKELGLIVSWSPQTKVLSHDAIGCFITHCGWNSVLEAIVTGVPVIAYPQWTDQPTNAKLIVDVFHIGSRLRANQDGIVSNDEIEKCIEEIMNGAKSKEVKANAIELTSAAREAVASGGSSDQNIQLFVEEIIGRNCSRVAAW</sequence>
<dbReference type="GO" id="GO:0080043">
    <property type="term" value="F:quercetin 3-O-glucosyltransferase activity"/>
    <property type="evidence" value="ECO:0007669"/>
    <property type="project" value="TreeGrafter"/>
</dbReference>
<dbReference type="PANTHER" id="PTHR11926:SF1441">
    <property type="entry name" value="GLYCOSYLTRANSFERASE"/>
    <property type="match status" value="1"/>
</dbReference>
<evidence type="ECO:0000256" key="4">
    <source>
        <dbReference type="ARBA" id="ARBA00022679"/>
    </source>
</evidence>
<dbReference type="InterPro" id="IPR002213">
    <property type="entry name" value="UDP_glucos_trans"/>
</dbReference>
<dbReference type="Gene3D" id="3.40.50.2000">
    <property type="entry name" value="Glycogen Phosphorylase B"/>
    <property type="match status" value="2"/>
</dbReference>
<dbReference type="FunFam" id="3.40.50.2000:FF:000101">
    <property type="entry name" value="Glycosyltransferase"/>
    <property type="match status" value="1"/>
</dbReference>
<dbReference type="AlphaFoldDB" id="A0A067LBQ0"/>
<dbReference type="PANTHER" id="PTHR11926">
    <property type="entry name" value="GLUCOSYL/GLUCURONOSYL TRANSFERASES"/>
    <property type="match status" value="1"/>
</dbReference>
<dbReference type="GO" id="GO:0047213">
    <property type="term" value="F:anthocyanidin 3-O-glucosyltransferase activity"/>
    <property type="evidence" value="ECO:0007669"/>
    <property type="project" value="UniProtKB-EC"/>
</dbReference>
<dbReference type="GO" id="GO:0080044">
    <property type="term" value="F:quercetin 7-O-glucosyltransferase activity"/>
    <property type="evidence" value="ECO:0007669"/>
    <property type="project" value="TreeGrafter"/>
</dbReference>
<dbReference type="EMBL" id="KK914225">
    <property type="protein sequence ID" value="KDP45906.1"/>
    <property type="molecule type" value="Genomic_DNA"/>
</dbReference>
<evidence type="ECO:0000256" key="1">
    <source>
        <dbReference type="ARBA" id="ARBA00004935"/>
    </source>
</evidence>
<proteinExistence type="inferred from homology"/>
<keyword evidence="9" id="KW-1185">Reference proteome</keyword>
<evidence type="ECO:0000256" key="7">
    <source>
        <dbReference type="RuleBase" id="RU362057"/>
    </source>
</evidence>